<dbReference type="PANTHER" id="PTHR43740">
    <property type="entry name" value="LEUCYL-TRNA SYNTHETASE"/>
    <property type="match status" value="1"/>
</dbReference>
<reference evidence="15" key="2">
    <citation type="journal article" date="2021" name="PeerJ">
        <title>Extensive microbial diversity within the chicken gut microbiome revealed by metagenomics and culture.</title>
        <authorList>
            <person name="Gilroy R."/>
            <person name="Ravi A."/>
            <person name="Getino M."/>
            <person name="Pursley I."/>
            <person name="Horton D.L."/>
            <person name="Alikhan N.F."/>
            <person name="Baker D."/>
            <person name="Gharbi K."/>
            <person name="Hall N."/>
            <person name="Watson M."/>
            <person name="Adriaenssens E.M."/>
            <person name="Foster-Nyarko E."/>
            <person name="Jarju S."/>
            <person name="Secka A."/>
            <person name="Antonio M."/>
            <person name="Oren A."/>
            <person name="Chaudhuri R.R."/>
            <person name="La Ragione R."/>
            <person name="Hildebrand F."/>
            <person name="Pallen M.J."/>
        </authorList>
    </citation>
    <scope>NUCLEOTIDE SEQUENCE</scope>
    <source>
        <strain evidence="15">ChiGjej1B1-22543</strain>
    </source>
</reference>
<evidence type="ECO:0000259" key="12">
    <source>
        <dbReference type="Pfam" id="PF08264"/>
    </source>
</evidence>
<comment type="catalytic activity">
    <reaction evidence="8 9">
        <text>tRNA(Leu) + L-leucine + ATP = L-leucyl-tRNA(Leu) + AMP + diphosphate</text>
        <dbReference type="Rhea" id="RHEA:11688"/>
        <dbReference type="Rhea" id="RHEA-COMP:9613"/>
        <dbReference type="Rhea" id="RHEA-COMP:9622"/>
        <dbReference type="ChEBI" id="CHEBI:30616"/>
        <dbReference type="ChEBI" id="CHEBI:33019"/>
        <dbReference type="ChEBI" id="CHEBI:57427"/>
        <dbReference type="ChEBI" id="CHEBI:78442"/>
        <dbReference type="ChEBI" id="CHEBI:78494"/>
        <dbReference type="ChEBI" id="CHEBI:456215"/>
        <dbReference type="EC" id="6.1.1.4"/>
    </reaction>
</comment>
<keyword evidence="5 9" id="KW-0067">ATP-binding</keyword>
<dbReference type="InterPro" id="IPR002300">
    <property type="entry name" value="aa-tRNA-synth_Ia"/>
</dbReference>
<feature type="short sequence motif" description="'KMSKS' region" evidence="9">
    <location>
        <begin position="576"/>
        <end position="580"/>
    </location>
</feature>
<evidence type="ECO:0000259" key="13">
    <source>
        <dbReference type="Pfam" id="PF09334"/>
    </source>
</evidence>
<comment type="similarity">
    <text evidence="1 9 10">Belongs to the class-I aminoacyl-tRNA synthetase family.</text>
</comment>
<gene>
    <name evidence="9" type="primary">leuS</name>
    <name evidence="15" type="ORF">IAC52_01600</name>
</gene>
<dbReference type="GO" id="GO:0005524">
    <property type="term" value="F:ATP binding"/>
    <property type="evidence" value="ECO:0007669"/>
    <property type="project" value="UniProtKB-UniRule"/>
</dbReference>
<comment type="caution">
    <text evidence="9">Lacks conserved residue(s) required for the propagation of feature annotation.</text>
</comment>
<dbReference type="InterPro" id="IPR014729">
    <property type="entry name" value="Rossmann-like_a/b/a_fold"/>
</dbReference>
<evidence type="ECO:0000256" key="8">
    <source>
        <dbReference type="ARBA" id="ARBA00047469"/>
    </source>
</evidence>
<dbReference type="InterPro" id="IPR013155">
    <property type="entry name" value="M/V/L/I-tRNA-synth_anticd-bd"/>
</dbReference>
<dbReference type="InterPro" id="IPR025709">
    <property type="entry name" value="Leu_tRNA-synth_edit"/>
</dbReference>
<organism evidence="15 16">
    <name type="scientific">Candidatus Alloenteromonas pullicola</name>
    <dbReference type="NCBI Taxonomy" id="2840784"/>
    <lineage>
        <taxon>Bacteria</taxon>
        <taxon>Bacillati</taxon>
        <taxon>Bacillota</taxon>
        <taxon>Bacillota incertae sedis</taxon>
        <taxon>Candidatus Alloenteromonas</taxon>
    </lineage>
</organism>
<dbReference type="PANTHER" id="PTHR43740:SF2">
    <property type="entry name" value="LEUCINE--TRNA LIGASE, MITOCHONDRIAL"/>
    <property type="match status" value="1"/>
</dbReference>
<dbReference type="Gene3D" id="3.40.50.620">
    <property type="entry name" value="HUPs"/>
    <property type="match status" value="1"/>
</dbReference>
<dbReference type="PRINTS" id="PR00985">
    <property type="entry name" value="TRNASYNTHLEU"/>
</dbReference>
<dbReference type="EC" id="6.1.1.4" evidence="9"/>
<evidence type="ECO:0000256" key="3">
    <source>
        <dbReference type="ARBA" id="ARBA00022598"/>
    </source>
</evidence>
<dbReference type="Proteomes" id="UP000824070">
    <property type="component" value="Unassembled WGS sequence"/>
</dbReference>
<dbReference type="FunFam" id="1.10.730.10:FF:000002">
    <property type="entry name" value="Leucine--tRNA ligase"/>
    <property type="match status" value="1"/>
</dbReference>
<dbReference type="FunFam" id="3.40.50.620:FF:000077">
    <property type="entry name" value="Leucine--tRNA ligase"/>
    <property type="match status" value="1"/>
</dbReference>
<dbReference type="GO" id="GO:0002161">
    <property type="term" value="F:aminoacyl-tRNA deacylase activity"/>
    <property type="evidence" value="ECO:0007669"/>
    <property type="project" value="InterPro"/>
</dbReference>
<dbReference type="EMBL" id="DVMV01000012">
    <property type="protein sequence ID" value="HIU44971.1"/>
    <property type="molecule type" value="Genomic_DNA"/>
</dbReference>
<keyword evidence="3 9" id="KW-0436">Ligase</keyword>
<dbReference type="GO" id="GO:0004823">
    <property type="term" value="F:leucine-tRNA ligase activity"/>
    <property type="evidence" value="ECO:0007669"/>
    <property type="project" value="UniProtKB-UniRule"/>
</dbReference>
<keyword evidence="6 9" id="KW-0648">Protein biosynthesis</keyword>
<feature type="domain" description="Methionyl/Valyl/Leucyl/Isoleucyl-tRNA synthetase anticodon-binding" evidence="12">
    <location>
        <begin position="651"/>
        <end position="760"/>
    </location>
</feature>
<evidence type="ECO:0000256" key="10">
    <source>
        <dbReference type="RuleBase" id="RU363035"/>
    </source>
</evidence>
<dbReference type="NCBIfam" id="TIGR00396">
    <property type="entry name" value="leuS_bact"/>
    <property type="match status" value="1"/>
</dbReference>
<dbReference type="GO" id="GO:0006429">
    <property type="term" value="P:leucyl-tRNA aminoacylation"/>
    <property type="evidence" value="ECO:0007669"/>
    <property type="project" value="UniProtKB-UniRule"/>
</dbReference>
<dbReference type="InterPro" id="IPR015413">
    <property type="entry name" value="Methionyl/Leucyl_tRNA_Synth"/>
</dbReference>
<dbReference type="Pfam" id="PF00133">
    <property type="entry name" value="tRNA-synt_1"/>
    <property type="match status" value="1"/>
</dbReference>
<dbReference type="FunFam" id="3.40.50.620:FF:000056">
    <property type="entry name" value="Leucine--tRNA ligase"/>
    <property type="match status" value="1"/>
</dbReference>
<dbReference type="InterPro" id="IPR002302">
    <property type="entry name" value="Leu-tRNA-ligase"/>
</dbReference>
<protein>
    <recommendedName>
        <fullName evidence="9">Leucine--tRNA ligase</fullName>
        <ecNumber evidence="9">6.1.1.4</ecNumber>
    </recommendedName>
    <alternativeName>
        <fullName evidence="9">Leucyl-tRNA synthetase</fullName>
        <shortName evidence="9">LeuRS</shortName>
    </alternativeName>
</protein>
<evidence type="ECO:0000256" key="1">
    <source>
        <dbReference type="ARBA" id="ARBA00005594"/>
    </source>
</evidence>
<dbReference type="PROSITE" id="PS00178">
    <property type="entry name" value="AA_TRNA_LIGASE_I"/>
    <property type="match status" value="1"/>
</dbReference>
<dbReference type="SUPFAM" id="SSF50677">
    <property type="entry name" value="ValRS/IleRS/LeuRS editing domain"/>
    <property type="match status" value="1"/>
</dbReference>
<evidence type="ECO:0000313" key="16">
    <source>
        <dbReference type="Proteomes" id="UP000824070"/>
    </source>
</evidence>
<dbReference type="GO" id="GO:0005829">
    <property type="term" value="C:cytosol"/>
    <property type="evidence" value="ECO:0007669"/>
    <property type="project" value="TreeGrafter"/>
</dbReference>
<evidence type="ECO:0000259" key="14">
    <source>
        <dbReference type="Pfam" id="PF13603"/>
    </source>
</evidence>
<dbReference type="Pfam" id="PF09334">
    <property type="entry name" value="tRNA-synt_1g"/>
    <property type="match status" value="1"/>
</dbReference>
<feature type="domain" description="Aminoacyl-tRNA synthetase class Ia" evidence="11">
    <location>
        <begin position="411"/>
        <end position="604"/>
    </location>
</feature>
<dbReference type="AlphaFoldDB" id="A0A9D1LN80"/>
<dbReference type="CDD" id="cd00812">
    <property type="entry name" value="LeuRS_core"/>
    <property type="match status" value="1"/>
</dbReference>
<dbReference type="InterPro" id="IPR001412">
    <property type="entry name" value="aa-tRNA-synth_I_CS"/>
</dbReference>
<comment type="subcellular location">
    <subcellularLocation>
        <location evidence="9">Cytoplasm</location>
    </subcellularLocation>
</comment>
<feature type="domain" description="Methionyl/Leucyl tRNA synthetase" evidence="13">
    <location>
        <begin position="39"/>
        <end position="172"/>
    </location>
</feature>
<name>A0A9D1LN80_9FIRM</name>
<feature type="binding site" evidence="9">
    <location>
        <position position="579"/>
    </location>
    <ligand>
        <name>ATP</name>
        <dbReference type="ChEBI" id="CHEBI:30616"/>
    </ligand>
</feature>
<dbReference type="Gene3D" id="3.90.740.10">
    <property type="entry name" value="Valyl/Leucyl/Isoleucyl-tRNA synthetase, editing domain"/>
    <property type="match status" value="1"/>
</dbReference>
<evidence type="ECO:0000256" key="5">
    <source>
        <dbReference type="ARBA" id="ARBA00022840"/>
    </source>
</evidence>
<proteinExistence type="inferred from homology"/>
<evidence type="ECO:0000256" key="4">
    <source>
        <dbReference type="ARBA" id="ARBA00022741"/>
    </source>
</evidence>
<dbReference type="CDD" id="cd07958">
    <property type="entry name" value="Anticodon_Ia_Leu_BEm"/>
    <property type="match status" value="1"/>
</dbReference>
<dbReference type="SUPFAM" id="SSF52374">
    <property type="entry name" value="Nucleotidylyl transferase"/>
    <property type="match status" value="1"/>
</dbReference>
<evidence type="ECO:0000313" key="15">
    <source>
        <dbReference type="EMBL" id="HIU44971.1"/>
    </source>
</evidence>
<accession>A0A9D1LN80</accession>
<keyword evidence="7 9" id="KW-0030">Aminoacyl-tRNA synthetase</keyword>
<dbReference type="SUPFAM" id="SSF47323">
    <property type="entry name" value="Anticodon-binding domain of a subclass of class I aminoacyl-tRNA synthetases"/>
    <property type="match status" value="1"/>
</dbReference>
<comment type="caution">
    <text evidence="15">The sequence shown here is derived from an EMBL/GenBank/DDBJ whole genome shotgun (WGS) entry which is preliminary data.</text>
</comment>
<evidence type="ECO:0000256" key="2">
    <source>
        <dbReference type="ARBA" id="ARBA00022490"/>
    </source>
</evidence>
<dbReference type="HAMAP" id="MF_00049_B">
    <property type="entry name" value="Leu_tRNA_synth_B"/>
    <property type="match status" value="1"/>
</dbReference>
<dbReference type="Pfam" id="PF08264">
    <property type="entry name" value="Anticodon_1"/>
    <property type="match status" value="1"/>
</dbReference>
<evidence type="ECO:0000256" key="6">
    <source>
        <dbReference type="ARBA" id="ARBA00022917"/>
    </source>
</evidence>
<sequence length="800" mass="90406">MSYDFRAIEAKWKQVWKEKDAFRCDTHDFSKPKYYVLDMFPYPSGQGLHVGHPEGYTATDIIARMKRMQGYNVLHPMGWDAFGLPAEQFAIKNNVHPEGFTRQNIAHFKQQIDDLGFSYDWSKEIATIDPGYYKWTQWIFTELLKHDLAYVDDVPVNYCPELGTVLANEEVKDGVSERGGYPVIRMPLRQWMLRITAYADRLEEDLKLLDWPSSTLDMQRNWIGKSNGAEIEFDLADGTGSFKVFTTRADTLFGCTYCCLAPEHPLVEKILTPECAEAVKSYVEESKSKSDLSRTKGNKEKTGVFTGAYAINPINGKKVPVYVADYVLGSYGSGAVMAVPAHDSRDYDFARKHGLPIVQVVEGDISLAAYEGDGKHINSSFADGMDNESAKAAIVKKLEELGKGKRVVNYKLRDWIFSRQRYWGEPIPVAKLEDGTEFPLPLDQLPLTLPELDSYEPSKDGKPPLSRAPKEWLDYVAPDGRKGQRETNTMPQWAGSCWYYIRYIDPHNDSCIGDKELLDHWLPVDLYVGGAEHAVLHLLYARFWHKFLYDIGAVSCKEPFKKLFHQGMILGANGEKMSKSRGNVVNPDDIVKSHGADSLRLFEMFAGPLQEAKPWSTSGLDGAKRFIERVYRIVDEEGGNRLTDENDGSLDSSYAKMVKKVGEDYESLAFNTAISAMMVFINDCYKAKSIYRPYFEGFVKVFSCLCPFVGEQMWNMLGHEDLITYQSWPTYDESKLAEAKKNIAVSINGKTRDVIAMDADIDQDGALALAAASPKIKPYLEGKTPRKVIFVKGRILNIVL</sequence>
<dbReference type="InterPro" id="IPR009008">
    <property type="entry name" value="Val/Leu/Ile-tRNA-synth_edit"/>
</dbReference>
<evidence type="ECO:0000259" key="11">
    <source>
        <dbReference type="Pfam" id="PF00133"/>
    </source>
</evidence>
<dbReference type="Pfam" id="PF13603">
    <property type="entry name" value="tRNA-synt_1_2"/>
    <property type="match status" value="1"/>
</dbReference>
<evidence type="ECO:0000256" key="7">
    <source>
        <dbReference type="ARBA" id="ARBA00023146"/>
    </source>
</evidence>
<reference evidence="15" key="1">
    <citation type="submission" date="2020-10" db="EMBL/GenBank/DDBJ databases">
        <authorList>
            <person name="Gilroy R."/>
        </authorList>
    </citation>
    <scope>NUCLEOTIDE SEQUENCE</scope>
    <source>
        <strain evidence="15">ChiGjej1B1-22543</strain>
    </source>
</reference>
<keyword evidence="2 9" id="KW-0963">Cytoplasm</keyword>
<evidence type="ECO:0000256" key="9">
    <source>
        <dbReference type="HAMAP-Rule" id="MF_00049"/>
    </source>
</evidence>
<dbReference type="InterPro" id="IPR009080">
    <property type="entry name" value="tRNAsynth_Ia_anticodon-bd"/>
</dbReference>
<feature type="domain" description="Leucyl-tRNA synthetase editing" evidence="14">
    <location>
        <begin position="220"/>
        <end position="399"/>
    </location>
</feature>
<dbReference type="Gene3D" id="1.10.730.10">
    <property type="entry name" value="Isoleucyl-tRNA Synthetase, Domain 1"/>
    <property type="match status" value="2"/>
</dbReference>
<keyword evidence="4 9" id="KW-0547">Nucleotide-binding</keyword>